<reference evidence="1 2" key="1">
    <citation type="submission" date="2018-11" db="EMBL/GenBank/DDBJ databases">
        <authorList>
            <person name="Mardanov A.V."/>
            <person name="Ravin N.V."/>
            <person name="Dedysh S.N."/>
        </authorList>
    </citation>
    <scope>NUCLEOTIDE SEQUENCE [LARGE SCALE GENOMIC DNA]</scope>
    <source>
        <strain evidence="1 2">AF10</strain>
    </source>
</reference>
<keyword evidence="2" id="KW-1185">Reference proteome</keyword>
<dbReference type="InterPro" id="IPR015943">
    <property type="entry name" value="WD40/YVTN_repeat-like_dom_sf"/>
</dbReference>
<dbReference type="AlphaFoldDB" id="A0A4Q0T3A0"/>
<comment type="caution">
    <text evidence="1">The sequence shown here is derived from an EMBL/GenBank/DDBJ whole genome shotgun (WGS) entry which is preliminary data.</text>
</comment>
<gene>
    <name evidence="1" type="ORF">GRAN_3335</name>
</gene>
<evidence type="ECO:0000313" key="1">
    <source>
        <dbReference type="EMBL" id="RXH56478.1"/>
    </source>
</evidence>
<protein>
    <submittedName>
        <fullName evidence="1">Glycosyl hydrolase, BNR repeat</fullName>
    </submittedName>
</protein>
<dbReference type="InterPro" id="IPR052025">
    <property type="entry name" value="Xyloglucanase_GH74"/>
</dbReference>
<dbReference type="PANTHER" id="PTHR43739:SF5">
    <property type="entry name" value="EXO-ALPHA-SIALIDASE"/>
    <property type="match status" value="1"/>
</dbReference>
<keyword evidence="1" id="KW-0378">Hydrolase</keyword>
<evidence type="ECO:0000313" key="2">
    <source>
        <dbReference type="Proteomes" id="UP000289437"/>
    </source>
</evidence>
<dbReference type="EMBL" id="RDSM01000002">
    <property type="protein sequence ID" value="RXH56478.1"/>
    <property type="molecule type" value="Genomic_DNA"/>
</dbReference>
<dbReference type="SUPFAM" id="SSF50939">
    <property type="entry name" value="Sialidases"/>
    <property type="match status" value="3"/>
</dbReference>
<name>A0A4Q0T3A0_9BACT</name>
<dbReference type="GO" id="GO:0010411">
    <property type="term" value="P:xyloglucan metabolic process"/>
    <property type="evidence" value="ECO:0007669"/>
    <property type="project" value="TreeGrafter"/>
</dbReference>
<proteinExistence type="predicted"/>
<dbReference type="Gene3D" id="2.130.10.10">
    <property type="entry name" value="YVTN repeat-like/Quinoprotein amine dehydrogenase"/>
    <property type="match status" value="4"/>
</dbReference>
<reference evidence="2" key="2">
    <citation type="submission" date="2019-02" db="EMBL/GenBank/DDBJ databases">
        <title>Granulicella sibirica sp. nov., a psychrotolerant acidobacterium isolated from an organic soil layer in forested tundra, West Siberia.</title>
        <authorList>
            <person name="Oshkin I.Y."/>
            <person name="Kulichevskaya I.S."/>
            <person name="Rijpstra W.I.C."/>
            <person name="Sinninghe Damste J.S."/>
            <person name="Rakitin A.L."/>
            <person name="Ravin N.V."/>
            <person name="Dedysh S.N."/>
        </authorList>
    </citation>
    <scope>NUCLEOTIDE SEQUENCE [LARGE SCALE GENOMIC DNA]</scope>
    <source>
        <strain evidence="2">AF10</strain>
    </source>
</reference>
<dbReference type="InterPro" id="IPR036278">
    <property type="entry name" value="Sialidase_sf"/>
</dbReference>
<organism evidence="1 2">
    <name type="scientific">Granulicella sibirica</name>
    <dbReference type="NCBI Taxonomy" id="2479048"/>
    <lineage>
        <taxon>Bacteria</taxon>
        <taxon>Pseudomonadati</taxon>
        <taxon>Acidobacteriota</taxon>
        <taxon>Terriglobia</taxon>
        <taxon>Terriglobales</taxon>
        <taxon>Acidobacteriaceae</taxon>
        <taxon>Granulicella</taxon>
    </lineage>
</organism>
<dbReference type="PANTHER" id="PTHR43739">
    <property type="entry name" value="XYLOGLUCANASE (EUROFUNG)"/>
    <property type="match status" value="1"/>
</dbReference>
<dbReference type="Proteomes" id="UP000289437">
    <property type="component" value="Unassembled WGS sequence"/>
</dbReference>
<sequence>MMSPGVRLETMSTFSLRRSVSLSCLLSLLFTIPAMAVNWLPYGPDGGDARAFAMDPSNHAHLYLGAVNGWVYESFDSGKRWRRLARVGMRDDLVLDNIVVDASNPKHVMVGAWVLGQDGGGLFQSQDGGAHWAEQEQMKGQSIRSLTAAPSNPKLVIAGTLKGVFRTKDSGQHWDLISPPENREIHEVESVAIDPVNPDVIYIGTWHLPWRSLDGGANWTNMKQGIIEDSDVFSIIVDPKTPKTMFASACSGIYKSDNGGEMFHKVQGIPSTARRTRVLMQDPGHLDTVFAGTTEGLFRTMDSGKTWIRTTGPEVIINDVFVDPTDTKHVMLATDRGGVLISEDGGNSFAASNTGFSARQITAFQEDGQKSGVLYAGVVNDKEWGGVFMSQDGGLSWAQRSDGLGGRDVFGLGQAADGTIVAGTGHGLFYQAGAWTKASVKETPIEVEVPVKVVAKKGVRKGATPAKPTVRKVIAKPTYSPDELDGRVYGIATVGDKMFAGTSSGMLLSVDSGRTWMTVPALGKDELRFVAAEKQTIVAAGLARIMLSTDGGETWTQVTTPSAVTQVSALAVDGRGEIWVGGREGVYLSSDKGSSWQTLRNLYVRDVDSLYYDRQADQVLVTANGEATIAFAVKVSDRKVSFWDTGWTLRFVRPVGDHLLGATLYDGVVIQPRMVESAAR</sequence>
<accession>A0A4Q0T3A0</accession>
<dbReference type="CDD" id="cd15482">
    <property type="entry name" value="Sialidase_non-viral"/>
    <property type="match status" value="1"/>
</dbReference>
<dbReference type="GO" id="GO:0016787">
    <property type="term" value="F:hydrolase activity"/>
    <property type="evidence" value="ECO:0007669"/>
    <property type="project" value="UniProtKB-KW"/>
</dbReference>